<evidence type="ECO:0000259" key="4">
    <source>
        <dbReference type="Pfam" id="PF13458"/>
    </source>
</evidence>
<keyword evidence="2 3" id="KW-0732">Signal</keyword>
<dbReference type="InterPro" id="IPR028082">
    <property type="entry name" value="Peripla_BP_I"/>
</dbReference>
<feature type="chain" id="PRO_5045095309" evidence="3">
    <location>
        <begin position="37"/>
        <end position="269"/>
    </location>
</feature>
<dbReference type="InterPro" id="IPR028081">
    <property type="entry name" value="Leu-bd"/>
</dbReference>
<dbReference type="EMBL" id="JANLCM010000001">
    <property type="protein sequence ID" value="MCS5718240.1"/>
    <property type="molecule type" value="Genomic_DNA"/>
</dbReference>
<gene>
    <name evidence="5" type="ORF">N1027_08820</name>
</gene>
<evidence type="ECO:0000313" key="6">
    <source>
        <dbReference type="Proteomes" id="UP001165584"/>
    </source>
</evidence>
<evidence type="ECO:0000313" key="5">
    <source>
        <dbReference type="EMBL" id="MCS5718240.1"/>
    </source>
</evidence>
<dbReference type="Proteomes" id="UP001165584">
    <property type="component" value="Unassembled WGS sequence"/>
</dbReference>
<dbReference type="SUPFAM" id="SSF53822">
    <property type="entry name" value="Periplasmic binding protein-like I"/>
    <property type="match status" value="1"/>
</dbReference>
<evidence type="ECO:0000256" key="2">
    <source>
        <dbReference type="ARBA" id="ARBA00022729"/>
    </source>
</evidence>
<dbReference type="Gene3D" id="3.40.50.2300">
    <property type="match status" value="1"/>
</dbReference>
<dbReference type="PANTHER" id="PTHR30483:SF6">
    <property type="entry name" value="PERIPLASMIC BINDING PROTEIN OF ABC TRANSPORTER FOR NATURAL AMINO ACIDS"/>
    <property type="match status" value="1"/>
</dbReference>
<feature type="domain" description="Leucine-binding protein" evidence="4">
    <location>
        <begin position="60"/>
        <end position="159"/>
    </location>
</feature>
<sequence>MTHSHRRARGKVARAATLTSLVVCIPLALTACFASSGPEASPVPTPVASMAQPIPTGDGTLTIGAVVPLSGANAALGAAELAGVELAARDIDEAGGVHRASIIVVRGDAGDSAGARGSETVAALGGRGVDAIVGPSSADVLDAVDAAAAAAGIPGISAVADPVAVDEAFAARLRSSDPTLVDTRFGAESYDATVIIALAAQMAGDDGRSSIAEFLPAVTSGEVGCSSYGACVAALEARATIHYTGVTGQVTTDAGATKAGSLRLIGLRG</sequence>
<dbReference type="PROSITE" id="PS51257">
    <property type="entry name" value="PROKAR_LIPOPROTEIN"/>
    <property type="match status" value="1"/>
</dbReference>
<feature type="signal peptide" evidence="3">
    <location>
        <begin position="1"/>
        <end position="36"/>
    </location>
</feature>
<organism evidence="5 6">
    <name type="scientific">Herbiconiux aconitum</name>
    <dbReference type="NCBI Taxonomy" id="2970913"/>
    <lineage>
        <taxon>Bacteria</taxon>
        <taxon>Bacillati</taxon>
        <taxon>Actinomycetota</taxon>
        <taxon>Actinomycetes</taxon>
        <taxon>Micrococcales</taxon>
        <taxon>Microbacteriaceae</taxon>
        <taxon>Herbiconiux</taxon>
    </lineage>
</organism>
<name>A0ABT2GPU1_9MICO</name>
<keyword evidence="6" id="KW-1185">Reference proteome</keyword>
<accession>A0ABT2GPU1</accession>
<protein>
    <submittedName>
        <fullName evidence="5">ABC transporter substrate-binding protein</fullName>
    </submittedName>
</protein>
<comment type="caution">
    <text evidence="5">The sequence shown here is derived from an EMBL/GenBank/DDBJ whole genome shotgun (WGS) entry which is preliminary data.</text>
</comment>
<dbReference type="InterPro" id="IPR051010">
    <property type="entry name" value="BCAA_transport"/>
</dbReference>
<comment type="similarity">
    <text evidence="1">Belongs to the leucine-binding protein family.</text>
</comment>
<dbReference type="Pfam" id="PF13458">
    <property type="entry name" value="Peripla_BP_6"/>
    <property type="match status" value="1"/>
</dbReference>
<proteinExistence type="inferred from homology"/>
<evidence type="ECO:0000256" key="1">
    <source>
        <dbReference type="ARBA" id="ARBA00010062"/>
    </source>
</evidence>
<reference evidence="5" key="1">
    <citation type="submission" date="2022-08" db="EMBL/GenBank/DDBJ databases">
        <authorList>
            <person name="Deng Y."/>
            <person name="Han X.-F."/>
            <person name="Zhang Y.-Q."/>
        </authorList>
    </citation>
    <scope>NUCLEOTIDE SEQUENCE</scope>
    <source>
        <strain evidence="5">CPCC 205763</strain>
    </source>
</reference>
<dbReference type="PANTHER" id="PTHR30483">
    <property type="entry name" value="LEUCINE-SPECIFIC-BINDING PROTEIN"/>
    <property type="match status" value="1"/>
</dbReference>
<dbReference type="RefSeq" id="WP_259507006.1">
    <property type="nucleotide sequence ID" value="NZ_JANLCM010000001.1"/>
</dbReference>
<evidence type="ECO:0000256" key="3">
    <source>
        <dbReference type="SAM" id="SignalP"/>
    </source>
</evidence>